<evidence type="ECO:0000313" key="3">
    <source>
        <dbReference type="Proteomes" id="UP000784294"/>
    </source>
</evidence>
<protein>
    <submittedName>
        <fullName evidence="2">Uncharacterized protein</fullName>
    </submittedName>
</protein>
<reference evidence="2" key="1">
    <citation type="submission" date="2018-11" db="EMBL/GenBank/DDBJ databases">
        <authorList>
            <consortium name="Pathogen Informatics"/>
        </authorList>
    </citation>
    <scope>NUCLEOTIDE SEQUENCE</scope>
</reference>
<feature type="region of interest" description="Disordered" evidence="1">
    <location>
        <begin position="132"/>
        <end position="153"/>
    </location>
</feature>
<keyword evidence="3" id="KW-1185">Reference proteome</keyword>
<dbReference type="EMBL" id="CAAALY010086124">
    <property type="protein sequence ID" value="VEL27283.1"/>
    <property type="molecule type" value="Genomic_DNA"/>
</dbReference>
<comment type="caution">
    <text evidence="2">The sequence shown here is derived from an EMBL/GenBank/DDBJ whole genome shotgun (WGS) entry which is preliminary data.</text>
</comment>
<dbReference type="Proteomes" id="UP000784294">
    <property type="component" value="Unassembled WGS sequence"/>
</dbReference>
<dbReference type="AlphaFoldDB" id="A0A3S5AEL0"/>
<name>A0A3S5AEL0_9PLAT</name>
<proteinExistence type="predicted"/>
<organism evidence="2 3">
    <name type="scientific">Protopolystoma xenopodis</name>
    <dbReference type="NCBI Taxonomy" id="117903"/>
    <lineage>
        <taxon>Eukaryota</taxon>
        <taxon>Metazoa</taxon>
        <taxon>Spiralia</taxon>
        <taxon>Lophotrochozoa</taxon>
        <taxon>Platyhelminthes</taxon>
        <taxon>Monogenea</taxon>
        <taxon>Polyopisthocotylea</taxon>
        <taxon>Polystomatidea</taxon>
        <taxon>Polystomatidae</taxon>
        <taxon>Protopolystoma</taxon>
    </lineage>
</organism>
<evidence type="ECO:0000313" key="2">
    <source>
        <dbReference type="EMBL" id="VEL27283.1"/>
    </source>
</evidence>
<gene>
    <name evidence="2" type="ORF">PXEA_LOCUS20723</name>
</gene>
<accession>A0A3S5AEL0</accession>
<sequence>MMLYTFIWKCSRSVWSYSSFSQKVALTGDEITTRRVQLACPIELCPGESDLAPDVSGDFLDWDTTAFVQSMNAAVTRPLGADSNSEHLLYLISPRVTDRGIELTGNATVEEMTSALRQVRWFRLQAFEDTSASGAAEQSGRVESGPSQPKSHLAAPVERCFTLVCRLEGYRSPLKSAEHPNAHWLTDGITNSLIVKVCRERMLFSMP</sequence>
<evidence type="ECO:0000256" key="1">
    <source>
        <dbReference type="SAM" id="MobiDB-lite"/>
    </source>
</evidence>